<sequence length="161" mass="18800">MIEHVLDRITGVKDYEPFRLKLDPTTRRFFEEMAVTQGFATDPRYLRFLQALFPQPQEIRRKGRFSLPQDCVLSSARPEIKNVYSLIRPDNVPKFFETLLLGIYTSNQWTRERTQGSQTSSCMMVVLPTDENEDGFCNLRVKRDVLIDAIYNFGLADLRLD</sequence>
<proteinExistence type="predicted"/>
<evidence type="ECO:0000313" key="1">
    <source>
        <dbReference type="EMBL" id="KIW63478.1"/>
    </source>
</evidence>
<reference evidence="1 2" key="1">
    <citation type="submission" date="2015-01" db="EMBL/GenBank/DDBJ databases">
        <title>The Genome Sequence of Capronia semiimmersa CBS27337.</title>
        <authorList>
            <consortium name="The Broad Institute Genomics Platform"/>
            <person name="Cuomo C."/>
            <person name="de Hoog S."/>
            <person name="Gorbushina A."/>
            <person name="Stielow B."/>
            <person name="Teixiera M."/>
            <person name="Abouelleil A."/>
            <person name="Chapman S.B."/>
            <person name="Priest M."/>
            <person name="Young S.K."/>
            <person name="Wortman J."/>
            <person name="Nusbaum C."/>
            <person name="Birren B."/>
        </authorList>
    </citation>
    <scope>NUCLEOTIDE SEQUENCE [LARGE SCALE GENOMIC DNA]</scope>
    <source>
        <strain evidence="1 2">CBS 27337</strain>
    </source>
</reference>
<evidence type="ECO:0000313" key="2">
    <source>
        <dbReference type="Proteomes" id="UP000054266"/>
    </source>
</evidence>
<accession>A0A0D2F6D3</accession>
<name>A0A0D2F6D3_9EURO</name>
<gene>
    <name evidence="1" type="ORF">PV04_10311</name>
</gene>
<organism evidence="1 2">
    <name type="scientific">Phialophora macrospora</name>
    <dbReference type="NCBI Taxonomy" id="1851006"/>
    <lineage>
        <taxon>Eukaryota</taxon>
        <taxon>Fungi</taxon>
        <taxon>Dikarya</taxon>
        <taxon>Ascomycota</taxon>
        <taxon>Pezizomycotina</taxon>
        <taxon>Eurotiomycetes</taxon>
        <taxon>Chaetothyriomycetidae</taxon>
        <taxon>Chaetothyriales</taxon>
        <taxon>Herpotrichiellaceae</taxon>
        <taxon>Phialophora</taxon>
    </lineage>
</organism>
<protein>
    <submittedName>
        <fullName evidence="1">Uncharacterized protein</fullName>
    </submittedName>
</protein>
<dbReference type="STRING" id="5601.A0A0D2F6D3"/>
<dbReference type="EMBL" id="KN846962">
    <property type="protein sequence ID" value="KIW63478.1"/>
    <property type="molecule type" value="Genomic_DNA"/>
</dbReference>
<dbReference type="AlphaFoldDB" id="A0A0D2F6D3"/>
<dbReference type="HOGENOM" id="CLU_1643476_0_0_1"/>
<dbReference type="Proteomes" id="UP000054266">
    <property type="component" value="Unassembled WGS sequence"/>
</dbReference>
<dbReference type="EMBL" id="KN846962">
    <property type="protein sequence ID" value="KIW63479.1"/>
    <property type="molecule type" value="Genomic_DNA"/>
</dbReference>
<keyword evidence="2" id="KW-1185">Reference proteome</keyword>